<dbReference type="InterPro" id="IPR055775">
    <property type="entry name" value="DUF7351"/>
</dbReference>
<dbReference type="AlphaFoldDB" id="A0ABD5QGI3"/>
<dbReference type="Pfam" id="PF24042">
    <property type="entry name" value="DUF7351"/>
    <property type="match status" value="1"/>
</dbReference>
<reference evidence="3 4" key="1">
    <citation type="journal article" date="2019" name="Int. J. Syst. Evol. Microbiol.">
        <title>The Global Catalogue of Microorganisms (GCM) 10K type strain sequencing project: providing services to taxonomists for standard genome sequencing and annotation.</title>
        <authorList>
            <consortium name="The Broad Institute Genomics Platform"/>
            <consortium name="The Broad Institute Genome Sequencing Center for Infectious Disease"/>
            <person name="Wu L."/>
            <person name="Ma J."/>
        </authorList>
    </citation>
    <scope>NUCLEOTIDE SEQUENCE [LARGE SCALE GENOMIC DNA]</scope>
    <source>
        <strain evidence="3 4">CGMCC 1.15824</strain>
    </source>
</reference>
<dbReference type="Pfam" id="PF24038">
    <property type="entry name" value="DUF7347"/>
    <property type="match status" value="1"/>
</dbReference>
<accession>A0ABD5QGI3</accession>
<dbReference type="InterPro" id="IPR036390">
    <property type="entry name" value="WH_DNA-bd_sf"/>
</dbReference>
<evidence type="ECO:0000313" key="4">
    <source>
        <dbReference type="Proteomes" id="UP001595925"/>
    </source>
</evidence>
<feature type="domain" description="DUF7347" evidence="1">
    <location>
        <begin position="21"/>
        <end position="100"/>
    </location>
</feature>
<dbReference type="InterPro" id="IPR036388">
    <property type="entry name" value="WH-like_DNA-bd_sf"/>
</dbReference>
<evidence type="ECO:0000313" key="3">
    <source>
        <dbReference type="EMBL" id="MFC4988709.1"/>
    </source>
</evidence>
<dbReference type="InterPro" id="IPR055771">
    <property type="entry name" value="DUF7347"/>
</dbReference>
<gene>
    <name evidence="3" type="ORF">ACFPFO_13240</name>
</gene>
<dbReference type="RefSeq" id="WP_224827436.1">
    <property type="nucleotide sequence ID" value="NZ_JAIVEF010000001.1"/>
</dbReference>
<sequence length="322" mass="34986">MVDAGSSDSPLEEVSAGAYATEAFELLGNETRLAILVALWEEYDPFGEVTVRFSELRDRVGTADSGQFNYHLDRLEDHFVRATDGGYELSQAGLKLVRSVIAGTGLEEPTLESTAVDMACKLCGEPVAVAYEDGWVYVRCTECAGLWTDAGDRSRGHLAKFSLDPAGLANRSAGEIYAAAWVHSYQRIYGMLEEVCPTCSGPVERSLAICEDHESGGPCRNCDRHLRIVARLRCTVCKELAQAPLGTVAKYHPAVVAFCDEHGLELQYGFNDLDHIARRLEVGGSAVEQVSEEPPRVRVTTAIDGDEVALELDDGLNVVAVE</sequence>
<protein>
    <submittedName>
        <fullName evidence="3">Helix-turn-helix domain-containing protein</fullName>
    </submittedName>
</protein>
<keyword evidence="4" id="KW-1185">Reference proteome</keyword>
<dbReference type="EMBL" id="JBHSJG010000036">
    <property type="protein sequence ID" value="MFC4988709.1"/>
    <property type="molecule type" value="Genomic_DNA"/>
</dbReference>
<organism evidence="3 4">
    <name type="scientific">Saliphagus infecundisoli</name>
    <dbReference type="NCBI Taxonomy" id="1849069"/>
    <lineage>
        <taxon>Archaea</taxon>
        <taxon>Methanobacteriati</taxon>
        <taxon>Methanobacteriota</taxon>
        <taxon>Stenosarchaea group</taxon>
        <taxon>Halobacteria</taxon>
        <taxon>Halobacteriales</taxon>
        <taxon>Natrialbaceae</taxon>
        <taxon>Saliphagus</taxon>
    </lineage>
</organism>
<evidence type="ECO:0000259" key="2">
    <source>
        <dbReference type="Pfam" id="PF24042"/>
    </source>
</evidence>
<evidence type="ECO:0000259" key="1">
    <source>
        <dbReference type="Pfam" id="PF24038"/>
    </source>
</evidence>
<comment type="caution">
    <text evidence="3">The sequence shown here is derived from an EMBL/GenBank/DDBJ whole genome shotgun (WGS) entry which is preliminary data.</text>
</comment>
<dbReference type="SUPFAM" id="SSF46785">
    <property type="entry name" value="Winged helix' DNA-binding domain"/>
    <property type="match status" value="1"/>
</dbReference>
<proteinExistence type="predicted"/>
<feature type="domain" description="DUF7351" evidence="2">
    <location>
        <begin position="118"/>
        <end position="318"/>
    </location>
</feature>
<name>A0ABD5QGI3_9EURY</name>
<dbReference type="Gene3D" id="1.10.10.10">
    <property type="entry name" value="Winged helix-like DNA-binding domain superfamily/Winged helix DNA-binding domain"/>
    <property type="match status" value="1"/>
</dbReference>
<dbReference type="Proteomes" id="UP001595925">
    <property type="component" value="Unassembled WGS sequence"/>
</dbReference>